<feature type="domain" description="ABM" evidence="1">
    <location>
        <begin position="4"/>
        <end position="92"/>
    </location>
</feature>
<keyword evidence="2" id="KW-0560">Oxidoreductase</keyword>
<reference evidence="3" key="1">
    <citation type="submission" date="2017-08" db="EMBL/GenBank/DDBJ databases">
        <authorList>
            <person name="Huang Z."/>
        </authorList>
    </citation>
    <scope>NUCLEOTIDE SEQUENCE [LARGE SCALE GENOMIC DNA]</scope>
    <source>
        <strain evidence="3">SA5d-4</strain>
    </source>
</reference>
<dbReference type="GO" id="GO:0004497">
    <property type="term" value="F:monooxygenase activity"/>
    <property type="evidence" value="ECO:0007669"/>
    <property type="project" value="UniProtKB-KW"/>
</dbReference>
<organism evidence="2 3">
    <name type="scientific">Lottiidibacillus patelloidae</name>
    <dbReference type="NCBI Taxonomy" id="2670334"/>
    <lineage>
        <taxon>Bacteria</taxon>
        <taxon>Bacillati</taxon>
        <taxon>Bacillota</taxon>
        <taxon>Bacilli</taxon>
        <taxon>Bacillales</taxon>
        <taxon>Bacillaceae</taxon>
        <taxon>Lottiidibacillus</taxon>
    </lineage>
</organism>
<dbReference type="RefSeq" id="WP_094920373.1">
    <property type="nucleotide sequence ID" value="NZ_NPIA01000001.1"/>
</dbReference>
<accession>A0A263BWY4</accession>
<gene>
    <name evidence="2" type="ORF">CIB95_00390</name>
</gene>
<dbReference type="Gene3D" id="3.30.70.100">
    <property type="match status" value="1"/>
</dbReference>
<dbReference type="AlphaFoldDB" id="A0A263BWY4"/>
<dbReference type="Proteomes" id="UP000217083">
    <property type="component" value="Unassembled WGS sequence"/>
</dbReference>
<dbReference type="Pfam" id="PF03992">
    <property type="entry name" value="ABM"/>
    <property type="match status" value="1"/>
</dbReference>
<dbReference type="PANTHER" id="PTHR33336">
    <property type="entry name" value="QUINOL MONOOXYGENASE YGIN-RELATED"/>
    <property type="match status" value="1"/>
</dbReference>
<keyword evidence="3" id="KW-1185">Reference proteome</keyword>
<dbReference type="InterPro" id="IPR007138">
    <property type="entry name" value="ABM_dom"/>
</dbReference>
<dbReference type="PANTHER" id="PTHR33336:SF14">
    <property type="entry name" value="ANTIBIOTIC BIOSYNTHESIS MONOOXYGENASE"/>
    <property type="match status" value="1"/>
</dbReference>
<dbReference type="SUPFAM" id="SSF54909">
    <property type="entry name" value="Dimeric alpha+beta barrel"/>
    <property type="match status" value="1"/>
</dbReference>
<dbReference type="PROSITE" id="PS51725">
    <property type="entry name" value="ABM"/>
    <property type="match status" value="1"/>
</dbReference>
<comment type="caution">
    <text evidence="2">The sequence shown here is derived from an EMBL/GenBank/DDBJ whole genome shotgun (WGS) entry which is preliminary data.</text>
</comment>
<name>A0A263BWY4_9BACI</name>
<dbReference type="EMBL" id="NPIA01000001">
    <property type="protein sequence ID" value="OZM58072.1"/>
    <property type="molecule type" value="Genomic_DNA"/>
</dbReference>
<dbReference type="InterPro" id="IPR050744">
    <property type="entry name" value="AI-2_Isomerase_LsrG"/>
</dbReference>
<proteinExistence type="predicted"/>
<evidence type="ECO:0000259" key="1">
    <source>
        <dbReference type="PROSITE" id="PS51725"/>
    </source>
</evidence>
<sequence>MNNYSLFGKITAKDGEQETLLTILLEAAEAMKSVEDCEIYAVNTSTEDSNSIFVYEVWKDEQAHLASLHLEVTQTLIKKAKPIIAGMERIVTLQAKGGKGISSSI</sequence>
<protein>
    <submittedName>
        <fullName evidence="2">Antibiotic biosynthesis monooxygenase</fullName>
    </submittedName>
</protein>
<reference evidence="2 3" key="2">
    <citation type="submission" date="2017-09" db="EMBL/GenBank/DDBJ databases">
        <title>Bacillus patelloidae sp. nov., isolated from the intestinal tract of a marine limpet.</title>
        <authorList>
            <person name="Liu R."/>
            <person name="Dong C."/>
            <person name="Shao Z."/>
        </authorList>
    </citation>
    <scope>NUCLEOTIDE SEQUENCE [LARGE SCALE GENOMIC DNA]</scope>
    <source>
        <strain evidence="2 3">SA5d-4</strain>
    </source>
</reference>
<keyword evidence="2" id="KW-0503">Monooxygenase</keyword>
<evidence type="ECO:0000313" key="2">
    <source>
        <dbReference type="EMBL" id="OZM58072.1"/>
    </source>
</evidence>
<evidence type="ECO:0000313" key="3">
    <source>
        <dbReference type="Proteomes" id="UP000217083"/>
    </source>
</evidence>
<dbReference type="InterPro" id="IPR011008">
    <property type="entry name" value="Dimeric_a/b-barrel"/>
</dbReference>